<dbReference type="PANTHER" id="PTHR30146">
    <property type="entry name" value="LACI-RELATED TRANSCRIPTIONAL REPRESSOR"/>
    <property type="match status" value="1"/>
</dbReference>
<dbReference type="SMART" id="SM00345">
    <property type="entry name" value="HTH_GNTR"/>
    <property type="match status" value="1"/>
</dbReference>
<protein>
    <submittedName>
        <fullName evidence="5">GntR family transcriptional regulator</fullName>
    </submittedName>
</protein>
<keyword evidence="1" id="KW-0805">Transcription regulation</keyword>
<evidence type="ECO:0000313" key="6">
    <source>
        <dbReference type="Proteomes" id="UP000245959"/>
    </source>
</evidence>
<evidence type="ECO:0000256" key="3">
    <source>
        <dbReference type="ARBA" id="ARBA00023163"/>
    </source>
</evidence>
<accession>A0A2U1B7P7</accession>
<dbReference type="PANTHER" id="PTHR30146:SF109">
    <property type="entry name" value="HTH-TYPE TRANSCRIPTIONAL REGULATOR GALS"/>
    <property type="match status" value="1"/>
</dbReference>
<keyword evidence="3" id="KW-0804">Transcription</keyword>
<dbReference type="PRINTS" id="PR00035">
    <property type="entry name" value="HTHGNTR"/>
</dbReference>
<dbReference type="PROSITE" id="PS50949">
    <property type="entry name" value="HTH_GNTR"/>
    <property type="match status" value="1"/>
</dbReference>
<sequence length="379" mass="41640">MSDKLIYLRIEEEIRNRIASGVYPPGSQLPTEKELVDEFQVSRLTISKSLSNLVGEGLVTRTRGRGSFINRPVGAPVRRAEGRPEKEPGIFKFISPPVSVGDDAQVRHGILEGMRDTVRSAGYTVGVDFFNSVDEELELLREYSRPLNDGFVIWSVQHPAIAEQLAALRQEGFPFVLVDSFFPDSPGDSVLTDNAAGAETVVRHLYELGHCRIAYLSAPVSRVSLSERLAGAVGAFARCGLEIDGRLGIIPGAETVNVQEMNGSQQEFVRNWLRGQLNGPLPPTAVFCSNDTLAVTVCRMLEEYKIRVPDEVSVVGFDNINLGAWLPVPLTTVAHDFYRIGRLAGSILLKRRQGGDPMPLQYRVPPELIVRGSTCAVRA</sequence>
<dbReference type="RefSeq" id="WP_116883031.1">
    <property type="nucleotide sequence ID" value="NZ_CABMMC010000003.1"/>
</dbReference>
<name>A0A2U1B7P7_9BACT</name>
<dbReference type="FunFam" id="1.10.10.10:FF:000079">
    <property type="entry name" value="GntR family transcriptional regulator"/>
    <property type="match status" value="1"/>
</dbReference>
<dbReference type="InterPro" id="IPR036390">
    <property type="entry name" value="WH_DNA-bd_sf"/>
</dbReference>
<dbReference type="InterPro" id="IPR028082">
    <property type="entry name" value="Peripla_BP_I"/>
</dbReference>
<proteinExistence type="predicted"/>
<dbReference type="GO" id="GO:0003700">
    <property type="term" value="F:DNA-binding transcription factor activity"/>
    <property type="evidence" value="ECO:0007669"/>
    <property type="project" value="InterPro"/>
</dbReference>
<evidence type="ECO:0000259" key="4">
    <source>
        <dbReference type="PROSITE" id="PS50949"/>
    </source>
</evidence>
<keyword evidence="6" id="KW-1185">Reference proteome</keyword>
<evidence type="ECO:0000313" key="5">
    <source>
        <dbReference type="EMBL" id="PVY44705.1"/>
    </source>
</evidence>
<dbReference type="OrthoDB" id="9803256at2"/>
<dbReference type="InterPro" id="IPR046335">
    <property type="entry name" value="LacI/GalR-like_sensor"/>
</dbReference>
<dbReference type="AlphaFoldDB" id="A0A2U1B7P7"/>
<dbReference type="SUPFAM" id="SSF46785">
    <property type="entry name" value="Winged helix' DNA-binding domain"/>
    <property type="match status" value="1"/>
</dbReference>
<dbReference type="Pfam" id="PF13377">
    <property type="entry name" value="Peripla_BP_3"/>
    <property type="match status" value="1"/>
</dbReference>
<dbReference type="GO" id="GO:0000976">
    <property type="term" value="F:transcription cis-regulatory region binding"/>
    <property type="evidence" value="ECO:0007669"/>
    <property type="project" value="TreeGrafter"/>
</dbReference>
<dbReference type="Gene3D" id="3.40.50.2300">
    <property type="match status" value="2"/>
</dbReference>
<dbReference type="CDD" id="cd06267">
    <property type="entry name" value="PBP1_LacI_sugar_binding-like"/>
    <property type="match status" value="1"/>
</dbReference>
<organism evidence="5 6">
    <name type="scientific">Victivallis vadensis</name>
    <dbReference type="NCBI Taxonomy" id="172901"/>
    <lineage>
        <taxon>Bacteria</taxon>
        <taxon>Pseudomonadati</taxon>
        <taxon>Lentisphaerota</taxon>
        <taxon>Lentisphaeria</taxon>
        <taxon>Victivallales</taxon>
        <taxon>Victivallaceae</taxon>
        <taxon>Victivallis</taxon>
    </lineage>
</organism>
<comment type="caution">
    <text evidence="5">The sequence shown here is derived from an EMBL/GenBank/DDBJ whole genome shotgun (WGS) entry which is preliminary data.</text>
</comment>
<dbReference type="InterPro" id="IPR000524">
    <property type="entry name" value="Tscrpt_reg_HTH_GntR"/>
</dbReference>
<dbReference type="GeneID" id="78294354"/>
<dbReference type="CDD" id="cd07377">
    <property type="entry name" value="WHTH_GntR"/>
    <property type="match status" value="1"/>
</dbReference>
<evidence type="ECO:0000256" key="2">
    <source>
        <dbReference type="ARBA" id="ARBA00023125"/>
    </source>
</evidence>
<reference evidence="5 6" key="1">
    <citation type="submission" date="2018-04" db="EMBL/GenBank/DDBJ databases">
        <title>Genomic Encyclopedia of Type Strains, Phase IV (KMG-IV): sequencing the most valuable type-strain genomes for metagenomic binning, comparative biology and taxonomic classification.</title>
        <authorList>
            <person name="Goeker M."/>
        </authorList>
    </citation>
    <scope>NUCLEOTIDE SEQUENCE [LARGE SCALE GENOMIC DNA]</scope>
    <source>
        <strain evidence="5 6">DSM 14823</strain>
    </source>
</reference>
<dbReference type="InterPro" id="IPR036388">
    <property type="entry name" value="WH-like_DNA-bd_sf"/>
</dbReference>
<dbReference type="SUPFAM" id="SSF53822">
    <property type="entry name" value="Periplasmic binding protein-like I"/>
    <property type="match status" value="1"/>
</dbReference>
<evidence type="ECO:0000256" key="1">
    <source>
        <dbReference type="ARBA" id="ARBA00023015"/>
    </source>
</evidence>
<dbReference type="Pfam" id="PF00392">
    <property type="entry name" value="GntR"/>
    <property type="match status" value="1"/>
</dbReference>
<feature type="domain" description="HTH gntR-type" evidence="4">
    <location>
        <begin position="4"/>
        <end position="72"/>
    </location>
</feature>
<gene>
    <name evidence="5" type="ORF">C8D82_10534</name>
</gene>
<dbReference type="Proteomes" id="UP000245959">
    <property type="component" value="Unassembled WGS sequence"/>
</dbReference>
<dbReference type="Gene3D" id="1.10.10.10">
    <property type="entry name" value="Winged helix-like DNA-binding domain superfamily/Winged helix DNA-binding domain"/>
    <property type="match status" value="1"/>
</dbReference>
<keyword evidence="2" id="KW-0238">DNA-binding</keyword>
<dbReference type="EMBL" id="QEKH01000005">
    <property type="protein sequence ID" value="PVY44705.1"/>
    <property type="molecule type" value="Genomic_DNA"/>
</dbReference>